<dbReference type="Proteomes" id="UP000887566">
    <property type="component" value="Unplaced"/>
</dbReference>
<proteinExistence type="predicted"/>
<evidence type="ECO:0000256" key="1">
    <source>
        <dbReference type="SAM" id="MobiDB-lite"/>
    </source>
</evidence>
<reference evidence="3" key="1">
    <citation type="submission" date="2022-11" db="UniProtKB">
        <authorList>
            <consortium name="WormBaseParasite"/>
        </authorList>
    </citation>
    <scope>IDENTIFICATION</scope>
</reference>
<organism evidence="2 3">
    <name type="scientific">Plectus sambesii</name>
    <dbReference type="NCBI Taxonomy" id="2011161"/>
    <lineage>
        <taxon>Eukaryota</taxon>
        <taxon>Metazoa</taxon>
        <taxon>Ecdysozoa</taxon>
        <taxon>Nematoda</taxon>
        <taxon>Chromadorea</taxon>
        <taxon>Plectida</taxon>
        <taxon>Plectina</taxon>
        <taxon>Plectoidea</taxon>
        <taxon>Plectidae</taxon>
        <taxon>Plectus</taxon>
    </lineage>
</organism>
<dbReference type="AlphaFoldDB" id="A0A914XL32"/>
<name>A0A914XL32_9BILA</name>
<sequence length="115" mass="12712">MGVHLPSIYVVIDESVGATKAAGEGFDAVNSRRHRRRRIGVGVDTRRPAPAGTSHKRGTLSLSLLPSISSQFTDSAHDSQPARRRRLALSRAVFCFRFRIPSLIPLPKTLLLRVR</sequence>
<dbReference type="WBParaSite" id="PSAMB.scaffold835size40643.g9040.t1">
    <property type="protein sequence ID" value="PSAMB.scaffold835size40643.g9040.t1"/>
    <property type="gene ID" value="PSAMB.scaffold835size40643.g9040"/>
</dbReference>
<evidence type="ECO:0000313" key="3">
    <source>
        <dbReference type="WBParaSite" id="PSAMB.scaffold835size40643.g9040.t1"/>
    </source>
</evidence>
<feature type="region of interest" description="Disordered" evidence="1">
    <location>
        <begin position="37"/>
        <end position="56"/>
    </location>
</feature>
<protein>
    <submittedName>
        <fullName evidence="3">Uncharacterized protein</fullName>
    </submittedName>
</protein>
<keyword evidence="2" id="KW-1185">Reference proteome</keyword>
<accession>A0A914XL32</accession>
<evidence type="ECO:0000313" key="2">
    <source>
        <dbReference type="Proteomes" id="UP000887566"/>
    </source>
</evidence>